<dbReference type="InterPro" id="IPR036879">
    <property type="entry name" value="TF_MADSbox_sf"/>
</dbReference>
<evidence type="ECO:0000256" key="6">
    <source>
        <dbReference type="SAM" id="MobiDB-lite"/>
    </source>
</evidence>
<dbReference type="AlphaFoldDB" id="A0A2G3A2V0"/>
<accession>A0A2G3A2V0</accession>
<comment type="subcellular location">
    <subcellularLocation>
        <location evidence="1">Nucleus</location>
    </subcellularLocation>
</comment>
<dbReference type="PROSITE" id="PS50066">
    <property type="entry name" value="MADS_BOX_2"/>
    <property type="match status" value="1"/>
</dbReference>
<evidence type="ECO:0000256" key="2">
    <source>
        <dbReference type="ARBA" id="ARBA00023015"/>
    </source>
</evidence>
<organism evidence="8 9">
    <name type="scientific">Capsicum annuum</name>
    <name type="common">Capsicum pepper</name>
    <dbReference type="NCBI Taxonomy" id="4072"/>
    <lineage>
        <taxon>Eukaryota</taxon>
        <taxon>Viridiplantae</taxon>
        <taxon>Streptophyta</taxon>
        <taxon>Embryophyta</taxon>
        <taxon>Tracheophyta</taxon>
        <taxon>Spermatophyta</taxon>
        <taxon>Magnoliopsida</taxon>
        <taxon>eudicotyledons</taxon>
        <taxon>Gunneridae</taxon>
        <taxon>Pentapetalae</taxon>
        <taxon>asterids</taxon>
        <taxon>lamiids</taxon>
        <taxon>Solanales</taxon>
        <taxon>Solanaceae</taxon>
        <taxon>Solanoideae</taxon>
        <taxon>Capsiceae</taxon>
        <taxon>Capsicum</taxon>
    </lineage>
</organism>
<dbReference type="EMBL" id="AYRZ02000003">
    <property type="protein sequence ID" value="PHT88557.1"/>
    <property type="molecule type" value="Genomic_DNA"/>
</dbReference>
<gene>
    <name evidence="8" type="ORF">T459_10663</name>
</gene>
<keyword evidence="5" id="KW-0539">Nucleus</keyword>
<evidence type="ECO:0000259" key="7">
    <source>
        <dbReference type="PROSITE" id="PS50066"/>
    </source>
</evidence>
<dbReference type="GO" id="GO:0000981">
    <property type="term" value="F:DNA-binding transcription factor activity, RNA polymerase II-specific"/>
    <property type="evidence" value="ECO:0000318"/>
    <property type="project" value="GO_Central"/>
</dbReference>
<reference evidence="8 9" key="2">
    <citation type="journal article" date="2017" name="Genome Biol.">
        <title>New reference genome sequences of hot pepper reveal the massive evolution of plant disease-resistance genes by retroduplication.</title>
        <authorList>
            <person name="Kim S."/>
            <person name="Park J."/>
            <person name="Yeom S.I."/>
            <person name="Kim Y.M."/>
            <person name="Seo E."/>
            <person name="Kim K.T."/>
            <person name="Kim M.S."/>
            <person name="Lee J.M."/>
            <person name="Cheong K."/>
            <person name="Shin H.S."/>
            <person name="Kim S.B."/>
            <person name="Han K."/>
            <person name="Lee J."/>
            <person name="Park M."/>
            <person name="Lee H.A."/>
            <person name="Lee H.Y."/>
            <person name="Lee Y."/>
            <person name="Oh S."/>
            <person name="Lee J.H."/>
            <person name="Choi E."/>
            <person name="Choi E."/>
            <person name="Lee S.E."/>
            <person name="Jeon J."/>
            <person name="Kim H."/>
            <person name="Choi G."/>
            <person name="Song H."/>
            <person name="Lee J."/>
            <person name="Lee S.C."/>
            <person name="Kwon J.K."/>
            <person name="Lee H.Y."/>
            <person name="Koo N."/>
            <person name="Hong Y."/>
            <person name="Kim R.W."/>
            <person name="Kang W.H."/>
            <person name="Huh J.H."/>
            <person name="Kang B.C."/>
            <person name="Yang T.J."/>
            <person name="Lee Y.H."/>
            <person name="Bennetzen J.L."/>
            <person name="Choi D."/>
        </authorList>
    </citation>
    <scope>NUCLEOTIDE SEQUENCE [LARGE SCALE GENOMIC DNA]</scope>
    <source>
        <strain evidence="9">cv. CM334</strain>
    </source>
</reference>
<reference evidence="8 9" key="1">
    <citation type="journal article" date="2014" name="Nat. Genet.">
        <title>Genome sequence of the hot pepper provides insights into the evolution of pungency in Capsicum species.</title>
        <authorList>
            <person name="Kim S."/>
            <person name="Park M."/>
            <person name="Yeom S.I."/>
            <person name="Kim Y.M."/>
            <person name="Lee J.M."/>
            <person name="Lee H.A."/>
            <person name="Seo E."/>
            <person name="Choi J."/>
            <person name="Cheong K."/>
            <person name="Kim K.T."/>
            <person name="Jung K."/>
            <person name="Lee G.W."/>
            <person name="Oh S.K."/>
            <person name="Bae C."/>
            <person name="Kim S.B."/>
            <person name="Lee H.Y."/>
            <person name="Kim S.Y."/>
            <person name="Kim M.S."/>
            <person name="Kang B.C."/>
            <person name="Jo Y.D."/>
            <person name="Yang H.B."/>
            <person name="Jeong H.J."/>
            <person name="Kang W.H."/>
            <person name="Kwon J.K."/>
            <person name="Shin C."/>
            <person name="Lim J.Y."/>
            <person name="Park J.H."/>
            <person name="Huh J.H."/>
            <person name="Kim J.S."/>
            <person name="Kim B.D."/>
            <person name="Cohen O."/>
            <person name="Paran I."/>
            <person name="Suh M.C."/>
            <person name="Lee S.B."/>
            <person name="Kim Y.K."/>
            <person name="Shin Y."/>
            <person name="Noh S.J."/>
            <person name="Park J."/>
            <person name="Seo Y.S."/>
            <person name="Kwon S.Y."/>
            <person name="Kim H.A."/>
            <person name="Park J.M."/>
            <person name="Kim H.J."/>
            <person name="Choi S.B."/>
            <person name="Bosland P.W."/>
            <person name="Reeves G."/>
            <person name="Jo S.H."/>
            <person name="Lee B.W."/>
            <person name="Cho H.T."/>
            <person name="Choi H.S."/>
            <person name="Lee M.S."/>
            <person name="Yu Y."/>
            <person name="Do Choi Y."/>
            <person name="Park B.S."/>
            <person name="van Deynze A."/>
            <person name="Ashrafi H."/>
            <person name="Hill T."/>
            <person name="Kim W.T."/>
            <person name="Pai H.S."/>
            <person name="Ahn H.K."/>
            <person name="Yeam I."/>
            <person name="Giovannoni J.J."/>
            <person name="Rose J.K."/>
            <person name="Sorensen I."/>
            <person name="Lee S.J."/>
            <person name="Kim R.W."/>
            <person name="Choi I.Y."/>
            <person name="Choi B.S."/>
            <person name="Lim J.S."/>
            <person name="Lee Y.H."/>
            <person name="Choi D."/>
        </authorList>
    </citation>
    <scope>NUCLEOTIDE SEQUENCE [LARGE SCALE GENOMIC DNA]</scope>
    <source>
        <strain evidence="9">cv. CM334</strain>
    </source>
</reference>
<dbReference type="OMA" id="ILCNIEI"/>
<evidence type="ECO:0000256" key="4">
    <source>
        <dbReference type="ARBA" id="ARBA00023163"/>
    </source>
</evidence>
<evidence type="ECO:0000256" key="3">
    <source>
        <dbReference type="ARBA" id="ARBA00023125"/>
    </source>
</evidence>
<evidence type="ECO:0000256" key="1">
    <source>
        <dbReference type="ARBA" id="ARBA00004123"/>
    </source>
</evidence>
<dbReference type="SMR" id="A0A2G3A2V0"/>
<name>A0A2G3A2V0_CAPAN</name>
<keyword evidence="3" id="KW-0238">DNA-binding</keyword>
<keyword evidence="4" id="KW-0804">Transcription</keyword>
<proteinExistence type="predicted"/>
<protein>
    <recommendedName>
        <fullName evidence="7">MADS-box domain-containing protein</fullName>
    </recommendedName>
</protein>
<dbReference type="InterPro" id="IPR002100">
    <property type="entry name" value="TF_MADSbox"/>
</dbReference>
<evidence type="ECO:0000313" key="8">
    <source>
        <dbReference type="EMBL" id="PHT88557.1"/>
    </source>
</evidence>
<feature type="domain" description="MADS-box" evidence="7">
    <location>
        <begin position="1"/>
        <end position="49"/>
    </location>
</feature>
<keyword evidence="2" id="KW-0805">Transcription regulation</keyword>
<evidence type="ECO:0000313" key="9">
    <source>
        <dbReference type="Proteomes" id="UP000222542"/>
    </source>
</evidence>
<keyword evidence="9" id="KW-1185">Reference proteome</keyword>
<dbReference type="GO" id="GO:0000978">
    <property type="term" value="F:RNA polymerase II cis-regulatory region sequence-specific DNA binding"/>
    <property type="evidence" value="ECO:0000318"/>
    <property type="project" value="GO_Central"/>
</dbReference>
<dbReference type="SUPFAM" id="SSF55455">
    <property type="entry name" value="SRF-like"/>
    <property type="match status" value="1"/>
</dbReference>
<comment type="caution">
    <text evidence="8">The sequence shown here is derived from an EMBL/GenBank/DDBJ whole genome shotgun (WGS) entry which is preliminary data.</text>
</comment>
<evidence type="ECO:0000256" key="5">
    <source>
        <dbReference type="ARBA" id="ARBA00023242"/>
    </source>
</evidence>
<dbReference type="GO" id="GO:0046983">
    <property type="term" value="F:protein dimerization activity"/>
    <property type="evidence" value="ECO:0007669"/>
    <property type="project" value="InterPro"/>
</dbReference>
<dbReference type="Gramene" id="PHT88557">
    <property type="protein sequence ID" value="PHT88557"/>
    <property type="gene ID" value="T459_10663"/>
</dbReference>
<dbReference type="Pfam" id="PF00319">
    <property type="entry name" value="SRF-TF"/>
    <property type="match status" value="1"/>
</dbReference>
<dbReference type="GO" id="GO:0005634">
    <property type="term" value="C:nucleus"/>
    <property type="evidence" value="ECO:0007669"/>
    <property type="project" value="UniProtKB-SubCell"/>
</dbReference>
<dbReference type="Proteomes" id="UP000222542">
    <property type="component" value="Unassembled WGS sequence"/>
</dbReference>
<dbReference type="GO" id="GO:0006357">
    <property type="term" value="P:regulation of transcription by RNA polymerase II"/>
    <property type="evidence" value="ECO:0000318"/>
    <property type="project" value="GO_Central"/>
</dbReference>
<feature type="region of interest" description="Disordered" evidence="6">
    <location>
        <begin position="158"/>
        <end position="179"/>
    </location>
</feature>
<sequence length="179" mass="20951">MTKMGVRPSRIVDLRKKKVLLDKRLESLYKKAKHLEILCDIEIGMFFFTPGDQNIFAWPSLTQATDRVKNYLGFFDKKCPIKMVKHEDLLQSVLNAKEGKINQLEKIVEKKEMEYNFNQLVEAGKKFDELEVREIRALINLFTVKRAQLDERAKQLDENVETEIDSNDYNDGEENDGHL</sequence>
<dbReference type="Gene3D" id="3.40.1810.10">
    <property type="entry name" value="Transcription factor, MADS-box"/>
    <property type="match status" value="1"/>
</dbReference>